<comment type="subcellular location">
    <subcellularLocation>
        <location evidence="1">Mitochondrion outer membrane</location>
        <topology evidence="1">Single-pass membrane protein</topology>
    </subcellularLocation>
</comment>
<feature type="non-terminal residue" evidence="7">
    <location>
        <position position="1"/>
    </location>
</feature>
<evidence type="ECO:0000256" key="1">
    <source>
        <dbReference type="ARBA" id="ARBA00004572"/>
    </source>
</evidence>
<evidence type="ECO:0000256" key="5">
    <source>
        <dbReference type="ARBA" id="ARBA00022989"/>
    </source>
</evidence>
<dbReference type="GO" id="GO:0005741">
    <property type="term" value="C:mitochondrial outer membrane"/>
    <property type="evidence" value="ECO:0007669"/>
    <property type="project" value="UniProtKB-SubCell"/>
</dbReference>
<dbReference type="PANTHER" id="PTHR13247">
    <property type="entry name" value="TETRATRICOPEPTIDE REPEAT PROTEIN 11 TPR REPEAT PROTEIN 11"/>
    <property type="match status" value="1"/>
</dbReference>
<evidence type="ECO:0000256" key="2">
    <source>
        <dbReference type="ARBA" id="ARBA00008937"/>
    </source>
</evidence>
<evidence type="ECO:0000313" key="8">
    <source>
        <dbReference type="Proteomes" id="UP000836841"/>
    </source>
</evidence>
<dbReference type="GO" id="GO:0000422">
    <property type="term" value="P:autophagy of mitochondrion"/>
    <property type="evidence" value="ECO:0007669"/>
    <property type="project" value="TreeGrafter"/>
</dbReference>
<evidence type="ECO:0000313" key="7">
    <source>
        <dbReference type="EMBL" id="CAH2052410.1"/>
    </source>
</evidence>
<keyword evidence="5" id="KW-1133">Transmembrane helix</keyword>
<proteinExistence type="inferred from homology"/>
<dbReference type="GO" id="GO:0000266">
    <property type="term" value="P:mitochondrial fission"/>
    <property type="evidence" value="ECO:0007669"/>
    <property type="project" value="InterPro"/>
</dbReference>
<keyword evidence="3" id="KW-0812">Transmembrane</keyword>
<keyword evidence="5" id="KW-0472">Membrane</keyword>
<keyword evidence="8" id="KW-1185">Reference proteome</keyword>
<reference evidence="7 8" key="1">
    <citation type="submission" date="2022-03" db="EMBL/GenBank/DDBJ databases">
        <authorList>
            <person name="Nunn A."/>
            <person name="Chopra R."/>
            <person name="Nunn A."/>
            <person name="Contreras Garrido A."/>
        </authorList>
    </citation>
    <scope>NUCLEOTIDE SEQUENCE [LARGE SCALE GENOMIC DNA]</scope>
</reference>
<dbReference type="InterPro" id="IPR011990">
    <property type="entry name" value="TPR-like_helical_dom_sf"/>
</dbReference>
<dbReference type="Gene3D" id="1.25.40.10">
    <property type="entry name" value="Tetratricopeptide repeat domain"/>
    <property type="match status" value="1"/>
</dbReference>
<dbReference type="InterPro" id="IPR028058">
    <property type="entry name" value="Fis1_TPR_N"/>
</dbReference>
<evidence type="ECO:0000256" key="3">
    <source>
        <dbReference type="ARBA" id="ARBA00022692"/>
    </source>
</evidence>
<evidence type="ECO:0000256" key="4">
    <source>
        <dbReference type="ARBA" id="ARBA00022787"/>
    </source>
</evidence>
<keyword evidence="4" id="KW-1000">Mitochondrion outer membrane</keyword>
<keyword evidence="6" id="KW-0496">Mitochondrion</keyword>
<organism evidence="7 8">
    <name type="scientific">Thlaspi arvense</name>
    <name type="common">Field penny-cress</name>
    <dbReference type="NCBI Taxonomy" id="13288"/>
    <lineage>
        <taxon>Eukaryota</taxon>
        <taxon>Viridiplantae</taxon>
        <taxon>Streptophyta</taxon>
        <taxon>Embryophyta</taxon>
        <taxon>Tracheophyta</taxon>
        <taxon>Spermatophyta</taxon>
        <taxon>Magnoliopsida</taxon>
        <taxon>eudicotyledons</taxon>
        <taxon>Gunneridae</taxon>
        <taxon>Pentapetalae</taxon>
        <taxon>rosids</taxon>
        <taxon>malvids</taxon>
        <taxon>Brassicales</taxon>
        <taxon>Brassicaceae</taxon>
        <taxon>Thlaspideae</taxon>
        <taxon>Thlaspi</taxon>
    </lineage>
</organism>
<gene>
    <name evidence="7" type="ORF">TAV2_LOCUS11458</name>
</gene>
<dbReference type="Proteomes" id="UP000836841">
    <property type="component" value="Chromosome 3"/>
</dbReference>
<dbReference type="PANTHER" id="PTHR13247:SF13">
    <property type="entry name" value="MITOCHONDRIAL FISSION 1 PROTEIN B"/>
    <property type="match status" value="1"/>
</dbReference>
<protein>
    <submittedName>
        <fullName evidence="7">Uncharacterized protein</fullName>
    </submittedName>
</protein>
<comment type="similarity">
    <text evidence="2">Belongs to the FIS1 family.</text>
</comment>
<sequence length="188" mass="21132">PPFPPLGKQRHHQDFSHGIHMGRASCSPTMQPPAPPLLASLPVAAMEPVVKKKRGSPTKYVPDNKIDLGRRSIINDLYDDWKVCRFVSGFSGTASGDEIPLCDANIISITFMILHLTLRLRFSNCFDTSFIFFGCLIFFRVYLKELAEAQKGQDEGLEKKCIMRQSWALVHSKIPADIQRGIAMLEDK</sequence>
<dbReference type="Pfam" id="PF14852">
    <property type="entry name" value="Fis1_TPR_N"/>
    <property type="match status" value="1"/>
</dbReference>
<dbReference type="EMBL" id="OU466859">
    <property type="protein sequence ID" value="CAH2052410.1"/>
    <property type="molecule type" value="Genomic_DNA"/>
</dbReference>
<dbReference type="GO" id="GO:0016559">
    <property type="term" value="P:peroxisome fission"/>
    <property type="evidence" value="ECO:0007669"/>
    <property type="project" value="TreeGrafter"/>
</dbReference>
<dbReference type="InterPro" id="IPR016543">
    <property type="entry name" value="Fis1"/>
</dbReference>
<dbReference type="GO" id="GO:0005778">
    <property type="term" value="C:peroxisomal membrane"/>
    <property type="evidence" value="ECO:0007669"/>
    <property type="project" value="TreeGrafter"/>
</dbReference>
<accession>A0AAU9RXC0</accession>
<evidence type="ECO:0000256" key="6">
    <source>
        <dbReference type="ARBA" id="ARBA00023128"/>
    </source>
</evidence>
<dbReference type="AlphaFoldDB" id="A0AAU9RXC0"/>
<name>A0AAU9RXC0_THLAR</name>